<protein>
    <submittedName>
        <fullName evidence="2">NDP-hexose 2,3-dehydratase</fullName>
    </submittedName>
</protein>
<proteinExistence type="predicted"/>
<dbReference type="AlphaFoldDB" id="A0A6L6WW45"/>
<name>A0A6L6WW45_9ACTN</name>
<dbReference type="InterPro" id="IPR038153">
    <property type="entry name" value="EvaA-like_sf"/>
</dbReference>
<gene>
    <name evidence="2" type="ORF">GPA10_13615</name>
</gene>
<comment type="caution">
    <text evidence="2">The sequence shown here is derived from an EMBL/GenBank/DDBJ whole genome shotgun (WGS) entry which is preliminary data.</text>
</comment>
<feature type="domain" description="dTDP-4-dehydro-6-deoxy-alpha-D-glucopyranose 2,3-dehydratase" evidence="1">
    <location>
        <begin position="182"/>
        <end position="387"/>
    </location>
</feature>
<dbReference type="Proteomes" id="UP000483802">
    <property type="component" value="Unassembled WGS sequence"/>
</dbReference>
<sequence length="393" mass="42697">MHGPAAGGPPPRDQPVIVQPEIGVLGLLVAERDGEPHVLLQAKAEPGNIDGIQLSPTVQATRSNYTRVHRGGATRYLEHFTGPGRGRVLVDSLQSEQGAWFWRKHNRNMVVEPVGEVAEHPDYRWVALRTVRRLLRVDHLVNMDTRSVLGCLPPESASVADASVADTSVTDAFVADTSAPRSLTSWLIDAKQSCPWRTRLVPLADVRGWTRTDTEIAADSGRSFRIIAVRVAAGTREVRQWAQPLLAPGGRGLAAFLCRSAGPVPRVLVRARTEPGLGDLVEIGPTVQWTTDTGPATPEEAGPFDAMALTADTARVRFDAELSEEGGRFHRAATRYRVVEADDALDDLLDGARLPADYRWLTVPQLRALVVRGQHVNVQARSLLACLAAPPPL</sequence>
<evidence type="ECO:0000259" key="1">
    <source>
        <dbReference type="Pfam" id="PF03559"/>
    </source>
</evidence>
<dbReference type="EMBL" id="WPNZ01000006">
    <property type="protein sequence ID" value="MVO85768.1"/>
    <property type="molecule type" value="Genomic_DNA"/>
</dbReference>
<dbReference type="Pfam" id="PF03559">
    <property type="entry name" value="Hexose_dehydrat"/>
    <property type="match status" value="2"/>
</dbReference>
<reference evidence="2 3" key="1">
    <citation type="submission" date="2019-11" db="EMBL/GenBank/DDBJ databases">
        <title>Streptomyces typhae sp. nov., a novel endophytic actinomycete isolated from the root of cattail pollen (Typha angustifolia L.).</title>
        <authorList>
            <person name="Peng C."/>
        </authorList>
    </citation>
    <scope>NUCLEOTIDE SEQUENCE [LARGE SCALE GENOMIC DNA]</scope>
    <source>
        <strain evidence="3">p1417</strain>
    </source>
</reference>
<dbReference type="InterPro" id="IPR005212">
    <property type="entry name" value="EvaA-like"/>
</dbReference>
<keyword evidence="3" id="KW-1185">Reference proteome</keyword>
<accession>A0A6L6WW45</accession>
<evidence type="ECO:0000313" key="3">
    <source>
        <dbReference type="Proteomes" id="UP000483802"/>
    </source>
</evidence>
<dbReference type="GO" id="GO:0016829">
    <property type="term" value="F:lyase activity"/>
    <property type="evidence" value="ECO:0007669"/>
    <property type="project" value="InterPro"/>
</dbReference>
<organism evidence="2 3">
    <name type="scientific">Streptomyces typhae</name>
    <dbReference type="NCBI Taxonomy" id="2681492"/>
    <lineage>
        <taxon>Bacteria</taxon>
        <taxon>Bacillati</taxon>
        <taxon>Actinomycetota</taxon>
        <taxon>Actinomycetes</taxon>
        <taxon>Kitasatosporales</taxon>
        <taxon>Streptomycetaceae</taxon>
        <taxon>Streptomyces</taxon>
    </lineage>
</organism>
<dbReference type="Gene3D" id="3.90.79.40">
    <property type="entry name" value="EvaA sugar 2,3-dehydratase subunit"/>
    <property type="match status" value="2"/>
</dbReference>
<feature type="domain" description="dTDP-4-dehydro-6-deoxy-alpha-D-glucopyranose 2,3-dehydratase" evidence="1">
    <location>
        <begin position="12"/>
        <end position="152"/>
    </location>
</feature>
<evidence type="ECO:0000313" key="2">
    <source>
        <dbReference type="EMBL" id="MVO85768.1"/>
    </source>
</evidence>